<evidence type="ECO:0000313" key="3">
    <source>
        <dbReference type="Proteomes" id="UP000284842"/>
    </source>
</evidence>
<comment type="caution">
    <text evidence="2">The sequence shown here is derived from an EMBL/GenBank/DDBJ whole genome shotgun (WGS) entry which is preliminary data.</text>
</comment>
<gene>
    <name evidence="2" type="ORF">CVT24_004219</name>
</gene>
<keyword evidence="3" id="KW-1185">Reference proteome</keyword>
<dbReference type="Proteomes" id="UP000284842">
    <property type="component" value="Unassembled WGS sequence"/>
</dbReference>
<reference evidence="2 3" key="1">
    <citation type="journal article" date="2018" name="Evol. Lett.">
        <title>Horizontal gene cluster transfer increased hallucinogenic mushroom diversity.</title>
        <authorList>
            <person name="Reynolds H.T."/>
            <person name="Vijayakumar V."/>
            <person name="Gluck-Thaler E."/>
            <person name="Korotkin H.B."/>
            <person name="Matheny P.B."/>
            <person name="Slot J.C."/>
        </authorList>
    </citation>
    <scope>NUCLEOTIDE SEQUENCE [LARGE SCALE GENOMIC DNA]</scope>
    <source>
        <strain evidence="2 3">2629</strain>
    </source>
</reference>
<feature type="compositionally biased region" description="Basic residues" evidence="1">
    <location>
        <begin position="252"/>
        <end position="261"/>
    </location>
</feature>
<name>A0A409YSX0_9AGAR</name>
<proteinExistence type="predicted"/>
<dbReference type="InParanoid" id="A0A409YSX0"/>
<evidence type="ECO:0000313" key="2">
    <source>
        <dbReference type="EMBL" id="PPR06100.1"/>
    </source>
</evidence>
<accession>A0A409YSX0</accession>
<protein>
    <submittedName>
        <fullName evidence="2">Uncharacterized protein</fullName>
    </submittedName>
</protein>
<evidence type="ECO:0000256" key="1">
    <source>
        <dbReference type="SAM" id="MobiDB-lite"/>
    </source>
</evidence>
<feature type="compositionally biased region" description="Basic and acidic residues" evidence="1">
    <location>
        <begin position="214"/>
        <end position="223"/>
    </location>
</feature>
<feature type="region of interest" description="Disordered" evidence="1">
    <location>
        <begin position="1"/>
        <end position="41"/>
    </location>
</feature>
<feature type="region of interest" description="Disordered" evidence="1">
    <location>
        <begin position="214"/>
        <end position="295"/>
    </location>
</feature>
<feature type="region of interest" description="Disordered" evidence="1">
    <location>
        <begin position="443"/>
        <end position="470"/>
    </location>
</feature>
<dbReference type="AlphaFoldDB" id="A0A409YSX0"/>
<feature type="compositionally biased region" description="Gly residues" evidence="1">
    <location>
        <begin position="455"/>
        <end position="465"/>
    </location>
</feature>
<feature type="compositionally biased region" description="Polar residues" evidence="1">
    <location>
        <begin position="14"/>
        <end position="36"/>
    </location>
</feature>
<sequence length="537" mass="60013">MSITSITYLDDDGSSSIASHDSTNESDQVLPSDSESPPQPLARLARRCTPEESSNLPLIAIPPASVYNQMNHAGLLPSAEDAASWHQFTRERVDKIRLELHAAGTSAPTANAHRTKKTVKLPRPANRFIIFQSIFGDLLDEIVLWDEEGGREGRYVERHKDRTKVASYAWKKTKQKGDAFLRPWVDAQVRVDEEHKQLFPEFYAARERARIKEKERKKMEKANWRLKRKRDSRANVGLKKSVSPRAQEFTPPRKKRTKHDRHASTAGGSRAGDDNERTVSVRSWRKSVEPGPPEELETIEREEREMDGLVQGDWDSDDDRDSIGFPGVLEGFGVPRETAMASSSSVNDSELDFVGGGLSSRRHSLDSTNTYATHWSLAYSDIVAEILSRRGSSTAIDVGEGGPDQASYRRDWAAITQASMNGQSVGLASWRQGSWGRRNEVEEVNREGKGLQSRGIGGQLGGRGLGNADVSNGVGAGPETERVETAMHRTDHDVQNTSTRVHDGDLVEQPPQNQRMRLDYLCHDEDEEVYVERFQCA</sequence>
<dbReference type="EMBL" id="NHTK01000706">
    <property type="protein sequence ID" value="PPR06100.1"/>
    <property type="molecule type" value="Genomic_DNA"/>
</dbReference>
<organism evidence="2 3">
    <name type="scientific">Panaeolus cyanescens</name>
    <dbReference type="NCBI Taxonomy" id="181874"/>
    <lineage>
        <taxon>Eukaryota</taxon>
        <taxon>Fungi</taxon>
        <taxon>Dikarya</taxon>
        <taxon>Basidiomycota</taxon>
        <taxon>Agaricomycotina</taxon>
        <taxon>Agaricomycetes</taxon>
        <taxon>Agaricomycetidae</taxon>
        <taxon>Agaricales</taxon>
        <taxon>Agaricineae</taxon>
        <taxon>Galeropsidaceae</taxon>
        <taxon>Panaeolus</taxon>
    </lineage>
</organism>